<dbReference type="InterPro" id="IPR036188">
    <property type="entry name" value="FAD/NAD-bd_sf"/>
</dbReference>
<dbReference type="Proteomes" id="UP000009170">
    <property type="component" value="Unassembled WGS sequence"/>
</dbReference>
<evidence type="ECO:0000313" key="4">
    <source>
        <dbReference type="Proteomes" id="UP000009170"/>
    </source>
</evidence>
<accession>A0A096P8Q5</accession>
<feature type="transmembrane region" description="Helical" evidence="1">
    <location>
        <begin position="1189"/>
        <end position="1208"/>
    </location>
</feature>
<dbReference type="KEGG" id="ota:OT_ostta17g01950"/>
<dbReference type="CDD" id="cd02440">
    <property type="entry name" value="AdoMet_MTases"/>
    <property type="match status" value="1"/>
</dbReference>
<feature type="domain" description="Amine oxidase" evidence="2">
    <location>
        <begin position="16"/>
        <end position="372"/>
    </location>
</feature>
<evidence type="ECO:0000256" key="1">
    <source>
        <dbReference type="SAM" id="Phobius"/>
    </source>
</evidence>
<keyword evidence="1" id="KW-0472">Membrane</keyword>
<dbReference type="AlphaFoldDB" id="A0A096P8Q5"/>
<dbReference type="InterPro" id="IPR002937">
    <property type="entry name" value="Amino_oxidase"/>
</dbReference>
<dbReference type="SUPFAM" id="SSF53335">
    <property type="entry name" value="S-adenosyl-L-methionine-dependent methyltransferases"/>
    <property type="match status" value="1"/>
</dbReference>
<organism evidence="3 4">
    <name type="scientific">Ostreococcus tauri</name>
    <name type="common">Marine green alga</name>
    <dbReference type="NCBI Taxonomy" id="70448"/>
    <lineage>
        <taxon>Eukaryota</taxon>
        <taxon>Viridiplantae</taxon>
        <taxon>Chlorophyta</taxon>
        <taxon>Mamiellophyceae</taxon>
        <taxon>Mamiellales</taxon>
        <taxon>Bathycoccaceae</taxon>
        <taxon>Ostreococcus</taxon>
    </lineage>
</organism>
<dbReference type="STRING" id="70448.A0A096P8Q5"/>
<evidence type="ECO:0000259" key="2">
    <source>
        <dbReference type="Pfam" id="PF01593"/>
    </source>
</evidence>
<dbReference type="PANTHER" id="PTHR43667:SF2">
    <property type="entry name" value="FATTY ACID C-METHYL TRANSFERASE"/>
    <property type="match status" value="1"/>
</dbReference>
<dbReference type="Gene3D" id="3.30.70.1990">
    <property type="match status" value="1"/>
</dbReference>
<comment type="caution">
    <text evidence="3">The sequence shown here is derived from an EMBL/GenBank/DDBJ whole genome shotgun (WGS) entry which is preliminary data.</text>
</comment>
<reference evidence="4" key="1">
    <citation type="journal article" date="2006" name="Proc. Natl. Acad. Sci. U.S.A.">
        <title>Genome analysis of the smallest free-living eukaryote Ostreococcus tauri unveils many unique features.</title>
        <authorList>
            <person name="Derelle E."/>
            <person name="Ferraz C."/>
            <person name="Rombauts S."/>
            <person name="Rouze P."/>
            <person name="Worden A.Z."/>
            <person name="Robbens S."/>
            <person name="Partensky F."/>
            <person name="Degroeve S."/>
            <person name="Echeynie S."/>
            <person name="Cooke R."/>
            <person name="Saeys Y."/>
            <person name="Wuyts J."/>
            <person name="Jabbari K."/>
            <person name="Bowler C."/>
            <person name="Panaud O."/>
            <person name="Piegu B."/>
            <person name="Ball S.G."/>
            <person name="Ral J.-P."/>
            <person name="Bouget F.-Y."/>
            <person name="Piganeau G."/>
            <person name="De Baets B."/>
            <person name="Picard A."/>
            <person name="Delseny M."/>
            <person name="Demaille J."/>
            <person name="Van de Peer Y."/>
            <person name="Moreau H."/>
        </authorList>
    </citation>
    <scope>NUCLEOTIDE SEQUENCE [LARGE SCALE GENOMIC DNA]</scope>
    <source>
        <strain evidence="4">OTTH 0595 / CCAP 157/2 / RCC745</strain>
    </source>
</reference>
<dbReference type="InterPro" id="IPR029063">
    <property type="entry name" value="SAM-dependent_MTases_sf"/>
</dbReference>
<dbReference type="Pfam" id="PF02353">
    <property type="entry name" value="CMAS"/>
    <property type="match status" value="1"/>
</dbReference>
<dbReference type="Gene3D" id="1.10.405.20">
    <property type="match status" value="1"/>
</dbReference>
<sequence length="1233" mass="136123">MPSDATRRIAVIGGGVSGLSAAYLLSRPSIQSSTSSPGQNEKVQKAQVVHATDAARAVTLFESCDVLGGHALTVHSPTANGEVDLGFQVFNLTTYPHLVGLFGALGVESERSDMSFSCSSGDVEWGSIGLKGVFAQKKNARSARFLKMIREILRFGKSAPEVLDEKRATEFEDVSLGEYLERNRYSTFFKDHYVVPMCAAIWSCSDEDAMAFPVKTLVRFWVNHHLLNVIERPLWRVVKGRSSAYVDAIERELDDVRKGAYVKAVKRTSNGKSVIVTYAQKDAKGKTREHSEVFDDVVFACHSDQVLTIMGESAYKDEIEALSAVKYQENEVYLHTDATLMPRSRDAWASWNCLRGDRLDIPEEEAKTRSVCVTYWVNLLQNLAPGTKDLFVTLNPPRPPREGSVEHKVTLAHPLFNKAAIAAQTQIQALQGKDRVWFCGAWCGYGFHEDGIKSAVDCCDKLLGRSSVPWIPRPCNPKLSSTTKAVLPLFQRACTGWLPANKRLRMILPDGSERMMCGKDAGDSSETITMTVFNQRVFVQTILRADIGLGECYMNGDFDADLIGLLDTVCKGHPGASGVDTLSCKPKMRFDPVGLITEAVNWVGAKMEMAAHKALSNTKEGSRKNIEYHYDAGNDFYKLWLDRTMLYSSAIHGDIDDANMSVDVLDKFETFEAREKHLEAAQYTKIDAIIDRADIQSGHRVLEIGCGWGTCAIRMVQRKKCHVTGLTLSHEQHAEATARVKAAGLSHLIDIVICDYRDVKGTFDRVVSIEMLEAVGHEHLPTYFSTVHRVLKPGGKASIQVITMPDGRYDAYCNSESDFIRAYIFPGGHLPSVAAMRDASPRGLVLSSYDDIGLHYAVTLRLWRERMMHHAERILSMGYTRKFLRMFEFYFAYCEAAFANKLIYDLQMTWTKVSEDVNITKVQRSFAIRPYLLDAGIIGAGCAIYYQHQPKTAAALADAAAPLMAAFVATFGLVWILAMMALTVFPKFKLGKKVSKVKLDEASTAHGTLSSRALELSRPLMKAIVSAAIGSAACAFIADAPDITLKSASWMLPVVENRKTRKAASDLLIKYAVVSFARGVTSIARRKRLSMMKHSVELMTTLYAIHHDLFVVALACSLVIEVRVFATHFRVFARVASGFPHYETFAYAASRTLATLALYAFQIAPTLLAGRALALHINSDVIDPSSGTGIAVSVAICVAVASAGRVYVQDVQHAVAERKIRDRILSVATSADI</sequence>
<dbReference type="Gene3D" id="3.40.50.150">
    <property type="entry name" value="Vaccinia Virus protein VP39"/>
    <property type="match status" value="1"/>
</dbReference>
<feature type="transmembrane region" description="Helical" evidence="1">
    <location>
        <begin position="931"/>
        <end position="948"/>
    </location>
</feature>
<feature type="transmembrane region" description="Helical" evidence="1">
    <location>
        <begin position="960"/>
        <end position="985"/>
    </location>
</feature>
<dbReference type="FunFam" id="1.10.405.20:FF:000001">
    <property type="entry name" value="Amine oxidase"/>
    <property type="match status" value="1"/>
</dbReference>
<proteinExistence type="predicted"/>
<dbReference type="PANTHER" id="PTHR43667">
    <property type="entry name" value="CYCLOPROPANE-FATTY-ACYL-PHOSPHOLIPID SYNTHASE"/>
    <property type="match status" value="1"/>
</dbReference>
<name>A0A096P8Q5_OSTTA</name>
<dbReference type="EMBL" id="CAID01000017">
    <property type="protein sequence ID" value="CEG00624.1"/>
    <property type="molecule type" value="Genomic_DNA"/>
</dbReference>
<dbReference type="GeneID" id="9838105"/>
<dbReference type="InterPro" id="IPR050723">
    <property type="entry name" value="CFA/CMAS"/>
</dbReference>
<dbReference type="RefSeq" id="XP_022840484.1">
    <property type="nucleotide sequence ID" value="XM_022984653.1"/>
</dbReference>
<dbReference type="FunCoup" id="A0A096P8Q5">
    <property type="interactions" value="193"/>
</dbReference>
<dbReference type="OrthoDB" id="5977668at2759"/>
<reference evidence="3 4" key="2">
    <citation type="journal article" date="2014" name="BMC Genomics">
        <title>An improved genome of the model marine alga Ostreococcus tauri unfolds by assessing Illumina de novo assemblies.</title>
        <authorList>
            <person name="Blanc-Mathieu R."/>
            <person name="Verhelst B."/>
            <person name="Derelle E."/>
            <person name="Rombauts S."/>
            <person name="Bouget F.Y."/>
            <person name="Carre I."/>
            <person name="Chateau A."/>
            <person name="Eyre-Walker A."/>
            <person name="Grimsley N."/>
            <person name="Moreau H."/>
            <person name="Piegu B."/>
            <person name="Rivals E."/>
            <person name="Schackwitz W."/>
            <person name="Van de Peer Y."/>
            <person name="Piganeau G."/>
        </authorList>
    </citation>
    <scope>NUCLEOTIDE SEQUENCE [LARGE SCALE GENOMIC DNA]</scope>
    <source>
        <strain evidence="4">OTTH 0595 / CCAP 157/2 / RCC745</strain>
    </source>
</reference>
<dbReference type="SUPFAM" id="SSF51905">
    <property type="entry name" value="FAD/NAD(P)-binding domain"/>
    <property type="match status" value="1"/>
</dbReference>
<protein>
    <submittedName>
        <fullName evidence="3">Mycolic acid cyclopropane synthase</fullName>
    </submittedName>
</protein>
<dbReference type="Pfam" id="PF01593">
    <property type="entry name" value="Amino_oxidase"/>
    <property type="match status" value="1"/>
</dbReference>
<feature type="transmembrane region" description="Helical" evidence="1">
    <location>
        <begin position="1067"/>
        <end position="1084"/>
    </location>
</feature>
<feature type="transmembrane region" description="Helical" evidence="1">
    <location>
        <begin position="1104"/>
        <end position="1126"/>
    </location>
</feature>
<dbReference type="GO" id="GO:0016491">
    <property type="term" value="F:oxidoreductase activity"/>
    <property type="evidence" value="ECO:0007669"/>
    <property type="project" value="InterPro"/>
</dbReference>
<feature type="transmembrane region" description="Helical" evidence="1">
    <location>
        <begin position="1156"/>
        <end position="1177"/>
    </location>
</feature>
<gene>
    <name evidence="3" type="ORF">OT_ostta17g01950</name>
</gene>
<keyword evidence="1" id="KW-1133">Transmembrane helix</keyword>
<keyword evidence="4" id="KW-1185">Reference proteome</keyword>
<dbReference type="Gene3D" id="3.50.50.60">
    <property type="entry name" value="FAD/NAD(P)-binding domain"/>
    <property type="match status" value="1"/>
</dbReference>
<keyword evidence="1" id="KW-0812">Transmembrane</keyword>
<dbReference type="InParanoid" id="A0A096P8Q5"/>
<evidence type="ECO:0000313" key="3">
    <source>
        <dbReference type="EMBL" id="CEG00624.1"/>
    </source>
</evidence>